<keyword evidence="2" id="KW-1185">Reference proteome</keyword>
<sequence>MAGRRRRDRLSIGTSWNVIFNDDQDNKVITIFLYVSLRNEGRLRNGCNKIL</sequence>
<dbReference type="Proteomes" id="UP000001933">
    <property type="component" value="Chromosome"/>
</dbReference>
<dbReference type="InParanoid" id="Q2LRL4"/>
<dbReference type="EMBL" id="CP000252">
    <property type="protein sequence ID" value="ABC76725.1"/>
    <property type="molecule type" value="Genomic_DNA"/>
</dbReference>
<proteinExistence type="predicted"/>
<name>Q2LRL4_SYNAS</name>
<gene>
    <name evidence="1" type="ORF">SYN_03158</name>
</gene>
<dbReference type="KEGG" id="sat:SYN_03158"/>
<dbReference type="AlphaFoldDB" id="Q2LRL4"/>
<evidence type="ECO:0000313" key="2">
    <source>
        <dbReference type="Proteomes" id="UP000001933"/>
    </source>
</evidence>
<organism evidence="1 2">
    <name type="scientific">Syntrophus aciditrophicus (strain SB)</name>
    <dbReference type="NCBI Taxonomy" id="56780"/>
    <lineage>
        <taxon>Bacteria</taxon>
        <taxon>Pseudomonadati</taxon>
        <taxon>Thermodesulfobacteriota</taxon>
        <taxon>Syntrophia</taxon>
        <taxon>Syntrophales</taxon>
        <taxon>Syntrophaceae</taxon>
        <taxon>Syntrophus</taxon>
    </lineage>
</organism>
<dbReference type="HOGENOM" id="CLU_3104671_0_0_7"/>
<reference evidence="1 2" key="1">
    <citation type="journal article" date="2007" name="Proc. Natl. Acad. Sci. U.S.A.">
        <title>The genome of Syntrophus aciditrophicus: life at the thermodynamic limit of microbial growth.</title>
        <authorList>
            <person name="McInerney M.J."/>
            <person name="Rohlin L."/>
            <person name="Mouttaki H."/>
            <person name="Kim U."/>
            <person name="Krupp R.S."/>
            <person name="Rios-Hernandez L."/>
            <person name="Sieber J."/>
            <person name="Struchtemeyer C.G."/>
            <person name="Bhattacharyya A."/>
            <person name="Campbell J.W."/>
            <person name="Gunsalus R.P."/>
        </authorList>
    </citation>
    <scope>NUCLEOTIDE SEQUENCE [LARGE SCALE GENOMIC DNA]</scope>
    <source>
        <strain evidence="1 2">SB</strain>
    </source>
</reference>
<protein>
    <submittedName>
        <fullName evidence="1">Hypothetical cytosolic protein</fullName>
    </submittedName>
</protein>
<accession>Q2LRL4</accession>
<dbReference type="STRING" id="56780.SYN_03158"/>
<evidence type="ECO:0000313" key="1">
    <source>
        <dbReference type="EMBL" id="ABC76725.1"/>
    </source>
</evidence>